<proteinExistence type="inferred from homology"/>
<dbReference type="Pfam" id="PF13458">
    <property type="entry name" value="Peripla_BP_6"/>
    <property type="match status" value="1"/>
</dbReference>
<evidence type="ECO:0000256" key="5">
    <source>
        <dbReference type="SAM" id="SignalP"/>
    </source>
</evidence>
<evidence type="ECO:0000256" key="2">
    <source>
        <dbReference type="ARBA" id="ARBA00022448"/>
    </source>
</evidence>
<dbReference type="SUPFAM" id="SSF53822">
    <property type="entry name" value="Periplasmic binding protein-like I"/>
    <property type="match status" value="1"/>
</dbReference>
<dbReference type="GO" id="GO:0006865">
    <property type="term" value="P:amino acid transport"/>
    <property type="evidence" value="ECO:0007669"/>
    <property type="project" value="UniProtKB-KW"/>
</dbReference>
<evidence type="ECO:0000259" key="6">
    <source>
        <dbReference type="Pfam" id="PF13458"/>
    </source>
</evidence>
<keyword evidence="3 5" id="KW-0732">Signal</keyword>
<feature type="chain" id="PRO_5019240421" evidence="5">
    <location>
        <begin position="30"/>
        <end position="393"/>
    </location>
</feature>
<dbReference type="Proteomes" id="UP000285523">
    <property type="component" value="Unassembled WGS sequence"/>
</dbReference>
<keyword evidence="4" id="KW-0029">Amino-acid transport</keyword>
<feature type="signal peptide" evidence="5">
    <location>
        <begin position="1"/>
        <end position="29"/>
    </location>
</feature>
<accession>A0A418V3Z3</accession>
<evidence type="ECO:0000256" key="4">
    <source>
        <dbReference type="ARBA" id="ARBA00022970"/>
    </source>
</evidence>
<dbReference type="AlphaFoldDB" id="A0A418V3Z3"/>
<dbReference type="PRINTS" id="PR00337">
    <property type="entry name" value="LEUILEVALBP"/>
</dbReference>
<evidence type="ECO:0000256" key="1">
    <source>
        <dbReference type="ARBA" id="ARBA00010062"/>
    </source>
</evidence>
<keyword evidence="2" id="KW-0813">Transport</keyword>
<dbReference type="CDD" id="cd19979">
    <property type="entry name" value="PBP1_ABC_ligand_binding-like"/>
    <property type="match status" value="1"/>
</dbReference>
<dbReference type="InterPro" id="IPR051010">
    <property type="entry name" value="BCAA_transport"/>
</dbReference>
<name>A0A418V3Z3_RHOPL</name>
<evidence type="ECO:0000313" key="8">
    <source>
        <dbReference type="Proteomes" id="UP000285523"/>
    </source>
</evidence>
<organism evidence="7 8">
    <name type="scientific">Rhodopseudomonas palustris</name>
    <dbReference type="NCBI Taxonomy" id="1076"/>
    <lineage>
        <taxon>Bacteria</taxon>
        <taxon>Pseudomonadati</taxon>
        <taxon>Pseudomonadota</taxon>
        <taxon>Alphaproteobacteria</taxon>
        <taxon>Hyphomicrobiales</taxon>
        <taxon>Nitrobacteraceae</taxon>
        <taxon>Rhodopseudomonas</taxon>
    </lineage>
</organism>
<dbReference type="InterPro" id="IPR028081">
    <property type="entry name" value="Leu-bd"/>
</dbReference>
<feature type="domain" description="Leucine-binding protein" evidence="6">
    <location>
        <begin position="32"/>
        <end position="360"/>
    </location>
</feature>
<dbReference type="InterPro" id="IPR028082">
    <property type="entry name" value="Peripla_BP_I"/>
</dbReference>
<dbReference type="InterPro" id="IPR000709">
    <property type="entry name" value="Leu_Ile_Val-bd"/>
</dbReference>
<dbReference type="PANTHER" id="PTHR30483:SF6">
    <property type="entry name" value="PERIPLASMIC BINDING PROTEIN OF ABC TRANSPORTER FOR NATURAL AMINO ACIDS"/>
    <property type="match status" value="1"/>
</dbReference>
<protein>
    <submittedName>
        <fullName evidence="7">Ethanolamine utilization protein EutN</fullName>
    </submittedName>
</protein>
<gene>
    <name evidence="7" type="ORF">D4Q52_14425</name>
</gene>
<dbReference type="RefSeq" id="WP_119857270.1">
    <property type="nucleotide sequence ID" value="NZ_QYYD01000014.1"/>
</dbReference>
<evidence type="ECO:0000313" key="7">
    <source>
        <dbReference type="EMBL" id="RJF70826.1"/>
    </source>
</evidence>
<dbReference type="OrthoDB" id="9768099at2"/>
<dbReference type="EMBL" id="QYYD01000014">
    <property type="protein sequence ID" value="RJF70826.1"/>
    <property type="molecule type" value="Genomic_DNA"/>
</dbReference>
<comment type="similarity">
    <text evidence="1">Belongs to the leucine-binding protein family.</text>
</comment>
<reference evidence="7 8" key="1">
    <citation type="submission" date="2018-09" db="EMBL/GenBank/DDBJ databases">
        <title>Draft genome sequence of Rhodopseudomonas palustris 2.1.18.</title>
        <authorList>
            <person name="Robertson S.L."/>
            <person name="Meyer T.E."/>
            <person name="Kyndt J.A."/>
        </authorList>
    </citation>
    <scope>NUCLEOTIDE SEQUENCE [LARGE SCALE GENOMIC DNA]</scope>
    <source>
        <strain evidence="7 8">2.1.18</strain>
    </source>
</reference>
<dbReference type="Gene3D" id="3.40.50.2300">
    <property type="match status" value="2"/>
</dbReference>
<sequence>MFALPRISRRLLIAAGATSLALAAVPAFAQETVKVGLVAAMSGQSAKSGEAIVRGLSLAIDEINAKGGVLGKKVELVVRDDESNPAKGVIAARELVQREKVVAYFGGIDTPVSMAIVPFANQSKVPFVGVWAAGTPITRNGAAENYVFRVSAVDALVDVALVDYAVKKYAAKKPGMILINNPWGESNEAGLKAALSAKNMPNAGVEKFEGGDVDLVPQLTRLKDAGADTLFMVANVAPSAQVVKSLDRMGWNVPVVSHWGPAGGRFTELAGPSAEKVHFIQTFSFSGNPSPKAAAVLDALKAKYPQIKSAADVTPAVGIANAYDAMHLTALAIAKAGSTDGTKIRDGFYEIGSYDGLIKSYSKPFTKDNHDALSPEDYIFTYFKGDEILPLTN</sequence>
<comment type="caution">
    <text evidence="7">The sequence shown here is derived from an EMBL/GenBank/DDBJ whole genome shotgun (WGS) entry which is preliminary data.</text>
</comment>
<evidence type="ECO:0000256" key="3">
    <source>
        <dbReference type="ARBA" id="ARBA00022729"/>
    </source>
</evidence>
<dbReference type="PANTHER" id="PTHR30483">
    <property type="entry name" value="LEUCINE-SPECIFIC-BINDING PROTEIN"/>
    <property type="match status" value="1"/>
</dbReference>